<sequence length="370" mass="41195">MIFKTINISAVIICTMLLNSCNSKTSHKDNTPENTSPTENIGLLLTPPEGITTPEGMIWVPGKAFVQGAKTNDPMAMPREKPGHKVLVDGFFMDATEVTNAQFKKFVEATNYVTVAERPIDWEEMKKDLPAGTPKPPDSVLQPGSLVFNKNVKAVVNMNNYSQWWTWKIGANWRQPYGPGSSIKGKEDYPVVHIAYQDAVAYCKWANRKLPTEAQWESAAQGNKTDNIFTWGNDASQLSAQSNTWEGTFPTQNTGVDGFTYIAPVKSFPPNDLGFYEMAGNVWEWTADLYNHNHYKQLDTTKPIINPTGASTYFNPQSPYQIEMIMKGGSFLCHASYCASYRISARMSTSKDSGSDHLGFRTIATVDLLK</sequence>
<dbReference type="OrthoDB" id="9768004at2"/>
<dbReference type="EMBL" id="MTPW01000001">
    <property type="protein sequence ID" value="PQJ30754.1"/>
    <property type="molecule type" value="Genomic_DNA"/>
</dbReference>
<dbReference type="PANTHER" id="PTHR23150:SF19">
    <property type="entry name" value="FORMYLGLYCINE-GENERATING ENZYME"/>
    <property type="match status" value="1"/>
</dbReference>
<dbReference type="InterPro" id="IPR016187">
    <property type="entry name" value="CTDL_fold"/>
</dbReference>
<comment type="caution">
    <text evidence="2">The sequence shown here is derived from an EMBL/GenBank/DDBJ whole genome shotgun (WGS) entry which is preliminary data.</text>
</comment>
<evidence type="ECO:0000313" key="2">
    <source>
        <dbReference type="EMBL" id="PQJ30754.1"/>
    </source>
</evidence>
<accession>A0A2S7U8P8</accession>
<dbReference type="Gene3D" id="3.90.1580.10">
    <property type="entry name" value="paralog of FGE (formylglycine-generating enzyme)"/>
    <property type="match status" value="1"/>
</dbReference>
<dbReference type="InterPro" id="IPR005532">
    <property type="entry name" value="SUMF_dom"/>
</dbReference>
<evidence type="ECO:0000313" key="3">
    <source>
        <dbReference type="Proteomes" id="UP000239747"/>
    </source>
</evidence>
<evidence type="ECO:0000259" key="1">
    <source>
        <dbReference type="Pfam" id="PF03781"/>
    </source>
</evidence>
<reference evidence="2 3" key="1">
    <citation type="submission" date="2017-01" db="EMBL/GenBank/DDBJ databases">
        <title>Trade-off between light-utilization and light-protection in marine flavobacteria.</title>
        <authorList>
            <person name="Kumagai Y."/>
            <person name="Yoshizawa S."/>
            <person name="Kogure K."/>
            <person name="Iwasaki W."/>
        </authorList>
    </citation>
    <scope>NUCLEOTIDE SEQUENCE [LARGE SCALE GENOMIC DNA]</scope>
    <source>
        <strain evidence="2 3">KCTC 32109</strain>
    </source>
</reference>
<protein>
    <submittedName>
        <fullName evidence="2">Sulfatase</fullName>
    </submittedName>
</protein>
<name>A0A2S7U8P8_9FLAO</name>
<dbReference type="PANTHER" id="PTHR23150">
    <property type="entry name" value="SULFATASE MODIFYING FACTOR 1, 2"/>
    <property type="match status" value="1"/>
</dbReference>
<dbReference type="Proteomes" id="UP000239747">
    <property type="component" value="Unassembled WGS sequence"/>
</dbReference>
<feature type="domain" description="Sulfatase-modifying factor enzyme-like" evidence="1">
    <location>
        <begin position="55"/>
        <end position="363"/>
    </location>
</feature>
<dbReference type="Pfam" id="PF03781">
    <property type="entry name" value="FGE-sulfatase"/>
    <property type="match status" value="1"/>
</dbReference>
<dbReference type="SUPFAM" id="SSF56436">
    <property type="entry name" value="C-type lectin-like"/>
    <property type="match status" value="1"/>
</dbReference>
<organism evidence="2 3">
    <name type="scientific">Nonlabens arenilitoris</name>
    <dbReference type="NCBI Taxonomy" id="1217969"/>
    <lineage>
        <taxon>Bacteria</taxon>
        <taxon>Pseudomonadati</taxon>
        <taxon>Bacteroidota</taxon>
        <taxon>Flavobacteriia</taxon>
        <taxon>Flavobacteriales</taxon>
        <taxon>Flavobacteriaceae</taxon>
        <taxon>Nonlabens</taxon>
    </lineage>
</organism>
<dbReference type="GO" id="GO:0120147">
    <property type="term" value="F:formylglycine-generating oxidase activity"/>
    <property type="evidence" value="ECO:0007669"/>
    <property type="project" value="TreeGrafter"/>
</dbReference>
<dbReference type="AlphaFoldDB" id="A0A2S7U8P8"/>
<proteinExistence type="predicted"/>
<dbReference type="InterPro" id="IPR042095">
    <property type="entry name" value="SUMF_sf"/>
</dbReference>
<dbReference type="InterPro" id="IPR051043">
    <property type="entry name" value="Sulfatase_Mod_Factor_Kinase"/>
</dbReference>
<gene>
    <name evidence="2" type="ORF">BST92_01900</name>
</gene>
<keyword evidence="3" id="KW-1185">Reference proteome</keyword>